<sequence>MPDPARKQLIVKLPMPSIQTTARPKSLHAAIRQEALKQTPASSTPSNVSEHFSQSQIAIALTICKSKPAGLSTKEYCEQLNRHFKIGQPVRRDQLRYIETAEFWKDQYTSLHLKQKALENQLRCCKEALRLSRKRHHGDAEEDALQDSQHGTDLIRNNQSQPPEDWETIIEENDYLRLSSYALRIRRHRTALEDSAIDSNNLDKINAHSTHTLQLLTQLESALPDCCLPLRLFKDNEDEVKISFSFQQVMNQFALAFLACLASIDDLFRTIPGRAKKTEIVYRMVMLFNRGLNILRTISAEQATHDMAARSHSPQHKRPRIEAGEYLVNKYLANALAAIAHNAQWKAQQPAHCEILEGCLFSILEHTGRLVSEAIFGEHVASSDLPANITTNAGSVVRGFVRPEARYIIQVLHALAGAGDRRGLVTQILAAGKTSLNEQLRATNPTNLDIFGDLLSKSKRLLQITLVKSAVGGADLESLRLPTPPLETSNVATEERLEKYGKEWLIEMVWGIIGWDIVCSK</sequence>
<accession>A0A194XNY6</accession>
<dbReference type="RefSeq" id="XP_018076310.1">
    <property type="nucleotide sequence ID" value="XM_018207181.1"/>
</dbReference>
<dbReference type="OrthoDB" id="202825at2759"/>
<feature type="compositionally biased region" description="Polar residues" evidence="1">
    <location>
        <begin position="146"/>
        <end position="161"/>
    </location>
</feature>
<dbReference type="GeneID" id="28816907"/>
<dbReference type="EMBL" id="KQ947407">
    <property type="protein sequence ID" value="KUJ21955.1"/>
    <property type="molecule type" value="Genomic_DNA"/>
</dbReference>
<dbReference type="Proteomes" id="UP000070700">
    <property type="component" value="Unassembled WGS sequence"/>
</dbReference>
<dbReference type="GO" id="GO:0042138">
    <property type="term" value="P:meiotic DNA double-strand break formation"/>
    <property type="evidence" value="ECO:0007669"/>
    <property type="project" value="InterPro"/>
</dbReference>
<gene>
    <name evidence="2" type="ORF">LY89DRAFT_390190</name>
</gene>
<organism evidence="2 3">
    <name type="scientific">Mollisia scopiformis</name>
    <name type="common">Conifer needle endophyte fungus</name>
    <name type="synonym">Phialocephala scopiformis</name>
    <dbReference type="NCBI Taxonomy" id="149040"/>
    <lineage>
        <taxon>Eukaryota</taxon>
        <taxon>Fungi</taxon>
        <taxon>Dikarya</taxon>
        <taxon>Ascomycota</taxon>
        <taxon>Pezizomycotina</taxon>
        <taxon>Leotiomycetes</taxon>
        <taxon>Helotiales</taxon>
        <taxon>Mollisiaceae</taxon>
        <taxon>Mollisia</taxon>
    </lineage>
</organism>
<dbReference type="GO" id="GO:0006310">
    <property type="term" value="P:DNA recombination"/>
    <property type="evidence" value="ECO:0007669"/>
    <property type="project" value="InterPro"/>
</dbReference>
<dbReference type="AlphaFoldDB" id="A0A194XNY6"/>
<keyword evidence="3" id="KW-1185">Reference proteome</keyword>
<evidence type="ECO:0000313" key="3">
    <source>
        <dbReference type="Proteomes" id="UP000070700"/>
    </source>
</evidence>
<evidence type="ECO:0000256" key="1">
    <source>
        <dbReference type="SAM" id="MobiDB-lite"/>
    </source>
</evidence>
<protein>
    <submittedName>
        <fullName evidence="2">Uncharacterized protein</fullName>
    </submittedName>
</protein>
<name>A0A194XNY6_MOLSC</name>
<dbReference type="KEGG" id="psco:LY89DRAFT_390190"/>
<reference evidence="2 3" key="1">
    <citation type="submission" date="2015-10" db="EMBL/GenBank/DDBJ databases">
        <title>Full genome of DAOMC 229536 Phialocephala scopiformis, a fungal endophyte of spruce producing the potent anti-insectan compound rugulosin.</title>
        <authorList>
            <consortium name="DOE Joint Genome Institute"/>
            <person name="Walker A.K."/>
            <person name="Frasz S.L."/>
            <person name="Seifert K.A."/>
            <person name="Miller J.D."/>
            <person name="Mondo S.J."/>
            <person name="Labutti K."/>
            <person name="Lipzen A."/>
            <person name="Dockter R."/>
            <person name="Kennedy M."/>
            <person name="Grigoriev I.V."/>
            <person name="Spatafora J.W."/>
        </authorList>
    </citation>
    <scope>NUCLEOTIDE SEQUENCE [LARGE SCALE GENOMIC DNA]</scope>
    <source>
        <strain evidence="2 3">CBS 120377</strain>
    </source>
</reference>
<feature type="region of interest" description="Disordered" evidence="1">
    <location>
        <begin position="135"/>
        <end position="161"/>
    </location>
</feature>
<evidence type="ECO:0000313" key="2">
    <source>
        <dbReference type="EMBL" id="KUJ21955.1"/>
    </source>
</evidence>
<proteinExistence type="predicted"/>
<dbReference type="InParanoid" id="A0A194XNY6"/>